<dbReference type="InterPro" id="IPR029021">
    <property type="entry name" value="Prot-tyrosine_phosphatase-like"/>
</dbReference>
<dbReference type="InterPro" id="IPR016130">
    <property type="entry name" value="Tyr_Pase_AS"/>
</dbReference>
<feature type="region of interest" description="Disordered" evidence="3">
    <location>
        <begin position="181"/>
        <end position="233"/>
    </location>
</feature>
<feature type="compositionally biased region" description="Polar residues" evidence="3">
    <location>
        <begin position="916"/>
        <end position="931"/>
    </location>
</feature>
<dbReference type="OMA" id="WAGLEQG"/>
<gene>
    <name evidence="5" type="ORF">ABL78_4553</name>
</gene>
<dbReference type="Pfam" id="PF14671">
    <property type="entry name" value="DSPn"/>
    <property type="match status" value="1"/>
</dbReference>
<feature type="compositionally biased region" description="Low complexity" evidence="3">
    <location>
        <begin position="213"/>
        <end position="232"/>
    </location>
</feature>
<evidence type="ECO:0000313" key="6">
    <source>
        <dbReference type="Proteomes" id="UP000038009"/>
    </source>
</evidence>
<dbReference type="OrthoDB" id="266663at2759"/>
<feature type="region of interest" description="Disordered" evidence="3">
    <location>
        <begin position="712"/>
        <end position="767"/>
    </location>
</feature>
<dbReference type="InterPro" id="IPR057023">
    <property type="entry name" value="PTP-SAK"/>
</dbReference>
<dbReference type="Pfam" id="PF22784">
    <property type="entry name" value="PTP-SAK"/>
    <property type="match status" value="1"/>
</dbReference>
<feature type="compositionally biased region" description="Polar residues" evidence="3">
    <location>
        <begin position="986"/>
        <end position="1002"/>
    </location>
</feature>
<feature type="region of interest" description="Disordered" evidence="3">
    <location>
        <begin position="851"/>
        <end position="893"/>
    </location>
</feature>
<feature type="compositionally biased region" description="Low complexity" evidence="3">
    <location>
        <begin position="948"/>
        <end position="959"/>
    </location>
</feature>
<organism evidence="5 6">
    <name type="scientific">Leptomonas seymouri</name>
    <dbReference type="NCBI Taxonomy" id="5684"/>
    <lineage>
        <taxon>Eukaryota</taxon>
        <taxon>Discoba</taxon>
        <taxon>Euglenozoa</taxon>
        <taxon>Kinetoplastea</taxon>
        <taxon>Metakinetoplastina</taxon>
        <taxon>Trypanosomatida</taxon>
        <taxon>Trypanosomatidae</taxon>
        <taxon>Leishmaniinae</taxon>
        <taxon>Leptomonas</taxon>
    </lineage>
</organism>
<dbReference type="PROSITE" id="PS00383">
    <property type="entry name" value="TYR_PHOSPHATASE_1"/>
    <property type="match status" value="1"/>
</dbReference>
<evidence type="ECO:0000256" key="2">
    <source>
        <dbReference type="ARBA" id="ARBA00022801"/>
    </source>
</evidence>
<dbReference type="InterPro" id="IPR003595">
    <property type="entry name" value="Tyr_Pase_cat"/>
</dbReference>
<protein>
    <submittedName>
        <fullName evidence="5">Putative tyrosine phosphatase</fullName>
    </submittedName>
</protein>
<dbReference type="EMBL" id="LJSK01000133">
    <property type="protein sequence ID" value="KPI86402.1"/>
    <property type="molecule type" value="Genomic_DNA"/>
</dbReference>
<dbReference type="Gene3D" id="3.90.190.10">
    <property type="entry name" value="Protein tyrosine phosphatase superfamily"/>
    <property type="match status" value="3"/>
</dbReference>
<comment type="caution">
    <text evidence="5">The sequence shown here is derived from an EMBL/GenBank/DDBJ whole genome shotgun (WGS) entry which is preliminary data.</text>
</comment>
<comment type="similarity">
    <text evidence="1">Belongs to the protein-tyrosine phosphatase family. Non-receptor class CDC14 subfamily.</text>
</comment>
<dbReference type="InterPro" id="IPR050561">
    <property type="entry name" value="PTP"/>
</dbReference>
<dbReference type="PANTHER" id="PTHR23339">
    <property type="entry name" value="TYROSINE SPECIFIC PROTEIN PHOSPHATASE AND DUAL SPECIFICITY PROTEIN PHOSPHATASE"/>
    <property type="match status" value="1"/>
</dbReference>
<feature type="compositionally biased region" description="Polar residues" evidence="3">
    <location>
        <begin position="881"/>
        <end position="892"/>
    </location>
</feature>
<dbReference type="Proteomes" id="UP000038009">
    <property type="component" value="Unassembled WGS sequence"/>
</dbReference>
<dbReference type="SUPFAM" id="SSF52799">
    <property type="entry name" value="(Phosphotyrosine protein) phosphatases II"/>
    <property type="match status" value="2"/>
</dbReference>
<dbReference type="VEuPathDB" id="TriTrypDB:Lsey_0133_0180"/>
<feature type="compositionally biased region" description="Low complexity" evidence="3">
    <location>
        <begin position="1035"/>
        <end position="1045"/>
    </location>
</feature>
<proteinExistence type="inferred from homology"/>
<feature type="compositionally biased region" description="Basic residues" evidence="3">
    <location>
        <begin position="1009"/>
        <end position="1019"/>
    </location>
</feature>
<evidence type="ECO:0000256" key="3">
    <source>
        <dbReference type="SAM" id="MobiDB-lite"/>
    </source>
</evidence>
<keyword evidence="2" id="KW-0378">Hydrolase</keyword>
<feature type="domain" description="Tyrosine specific protein phosphatases" evidence="4">
    <location>
        <begin position="528"/>
        <end position="582"/>
    </location>
</feature>
<dbReference type="CDD" id="cd17657">
    <property type="entry name" value="CDC14_N"/>
    <property type="match status" value="1"/>
</dbReference>
<feature type="compositionally biased region" description="Low complexity" evidence="3">
    <location>
        <begin position="737"/>
        <end position="762"/>
    </location>
</feature>
<feature type="region of interest" description="Disordered" evidence="3">
    <location>
        <begin position="646"/>
        <end position="670"/>
    </location>
</feature>
<dbReference type="PROSITE" id="PS50056">
    <property type="entry name" value="TYR_PHOSPHATASE_2"/>
    <property type="match status" value="1"/>
</dbReference>
<feature type="compositionally biased region" description="Polar residues" evidence="3">
    <location>
        <begin position="201"/>
        <end position="212"/>
    </location>
</feature>
<sequence length="1122" mass="119156">MEQNSSKGAVATLTLQRLLDTHQATAVLPKVLYFATMGECLAGSPSTTSATTTGAATTFNSWVSKPKLASTPDAGEPTAPTADALRDFFLKENPSVETQSKGKGSGAALGSFEIPATSAAIGSDAIFLEPCGIPPYVYRPFFADFGPLDLGCCVHFARRLRDLLHAVGHVDLAFPPGAVRQGNGKSPVARHERSPLATDLEASNRSSANISQPAPSDACSVSSSSSSTSGAPTAPPVVICVSLNAQDRVNVACLLGAFCILVLGWSTAATWSRVFAEIYPGFPTYRDASAGVSNYPLTLQDVWSGLEQAVQLGWVGVDNFDLASYWEGKEADFSWIVPRRFLAMSSPRDAEPNRTAELFAPRLRAMHVRLVIRLNDNLYSPAPLRRLGIQHFDLPYADGSTPNDSTLLQFLQVVEDHFGESITPPSSRQWWTVSAANEAAGSGAQPKTKRGKPPLSTPPAGAAATVASRSGNRRSFPAEKCAKSGPQYAACSLLHSGKYRGMPDTRTAVPQPMAISGSRTSSFSPATGEPGAVAVHCLAGLGRTGTMIAVYVMRHYGFTARGVIGWMRLCRPGSIAGVQQQYLDTIERRLRPSPYVLATQILKDFVQTLRLASKATTLVRPHSSPPASAIARSGTDSPCIEASEERSLDVAGSPPAALRIGNQTESPRGLSRVEPVLRTEQPWQAPASSGIAAFQTHGNVVGDARPLAGVGSGLVQNPDKGQWGEGAWSSRGLPGMQLRVSPQQPPQLQSRRRSSSNSLSFSADHPNNTALDAISSMPVLGDIANEQLRNMGIGHLPPTSVAAASFHSELINETFNNSSLNSATVRALPRVGDYKYASTYFMALERANRRLPPRSKVSNSNSASGGPPARPPHPPRGKSAAISSSRYGSTVKTRAATASTTFARCSSRLDIIRQQQSSPQLNHTNIGSSGSPDLLSLEQSLGRKPPFSLQRRTSLTSSTAYSSGCAGGTGDANGKWGGDDAETPLGQHQSYTATARNPLSVETSDRGHSTHTSRLRKVPQKPDRAVQSVKRHLSLRSSSSQTSFSWKDEEKGDDEACPTPSPTEAVGKLTQGPTLFHLSPAKPSVDSQLREMTDGAVKSLSPRSSMIPEAALPLWGRSVGCV</sequence>
<reference evidence="5 6" key="1">
    <citation type="journal article" date="2015" name="PLoS Pathog.">
        <title>Leptomonas seymouri: Adaptations to the Dixenous Life Cycle Analyzed by Genome Sequencing, Transcriptome Profiling and Co-infection with Leishmania donovani.</title>
        <authorList>
            <person name="Kraeva N."/>
            <person name="Butenko A."/>
            <person name="Hlavacova J."/>
            <person name="Kostygov A."/>
            <person name="Myskova J."/>
            <person name="Grybchuk D."/>
            <person name="Lestinova T."/>
            <person name="Votypka J."/>
            <person name="Volf P."/>
            <person name="Opperdoes F."/>
            <person name="Flegontov P."/>
            <person name="Lukes J."/>
            <person name="Yurchenko V."/>
        </authorList>
    </citation>
    <scope>NUCLEOTIDE SEQUENCE [LARGE SCALE GENOMIC DNA]</scope>
    <source>
        <strain evidence="5 6">ATCC 30220</strain>
    </source>
</reference>
<feature type="region of interest" description="Disordered" evidence="3">
    <location>
        <begin position="438"/>
        <end position="479"/>
    </location>
</feature>
<dbReference type="SMART" id="SM00404">
    <property type="entry name" value="PTPc_motif"/>
    <property type="match status" value="1"/>
</dbReference>
<dbReference type="InterPro" id="IPR029260">
    <property type="entry name" value="DSPn"/>
</dbReference>
<dbReference type="AlphaFoldDB" id="A0A0N1I4R5"/>
<evidence type="ECO:0000259" key="4">
    <source>
        <dbReference type="PROSITE" id="PS50056"/>
    </source>
</evidence>
<evidence type="ECO:0000256" key="1">
    <source>
        <dbReference type="ARBA" id="ARBA00007315"/>
    </source>
</evidence>
<keyword evidence="6" id="KW-1185">Reference proteome</keyword>
<accession>A0A0N1I4R5</accession>
<feature type="region of interest" description="Disordered" evidence="3">
    <location>
        <begin position="916"/>
        <end position="1063"/>
    </location>
</feature>
<dbReference type="GO" id="GO:0016791">
    <property type="term" value="F:phosphatase activity"/>
    <property type="evidence" value="ECO:0007669"/>
    <property type="project" value="UniProtKB-ARBA"/>
</dbReference>
<evidence type="ECO:0000313" key="5">
    <source>
        <dbReference type="EMBL" id="KPI86402.1"/>
    </source>
</evidence>
<dbReference type="InterPro" id="IPR000387">
    <property type="entry name" value="Tyr_Pase_dom"/>
</dbReference>
<name>A0A0N1I4R5_LEPSE</name>